<organism evidence="2 3">
    <name type="scientific">Pseudomonas nitroreducens</name>
    <dbReference type="NCBI Taxonomy" id="46680"/>
    <lineage>
        <taxon>Bacteria</taxon>
        <taxon>Pseudomonadati</taxon>
        <taxon>Pseudomonadota</taxon>
        <taxon>Gammaproteobacteria</taxon>
        <taxon>Pseudomonadales</taxon>
        <taxon>Pseudomonadaceae</taxon>
        <taxon>Pseudomonas</taxon>
    </lineage>
</organism>
<accession>A0A7W7KMA2</accession>
<feature type="transmembrane region" description="Helical" evidence="1">
    <location>
        <begin position="79"/>
        <end position="105"/>
    </location>
</feature>
<keyword evidence="1" id="KW-1133">Transmembrane helix</keyword>
<gene>
    <name evidence="2" type="ORF">HNP46_003595</name>
</gene>
<dbReference type="EMBL" id="JACHLI010000014">
    <property type="protein sequence ID" value="MBB4864723.1"/>
    <property type="molecule type" value="Genomic_DNA"/>
</dbReference>
<evidence type="ECO:0000256" key="1">
    <source>
        <dbReference type="SAM" id="Phobius"/>
    </source>
</evidence>
<proteinExistence type="predicted"/>
<protein>
    <submittedName>
        <fullName evidence="2">Uncharacterized protein</fullName>
    </submittedName>
</protein>
<comment type="caution">
    <text evidence="2">The sequence shown here is derived from an EMBL/GenBank/DDBJ whole genome shotgun (WGS) entry which is preliminary data.</text>
</comment>
<name>A0A7W7KMA2_PSENT</name>
<feature type="transmembrane region" description="Helical" evidence="1">
    <location>
        <begin position="12"/>
        <end position="32"/>
    </location>
</feature>
<dbReference type="Proteomes" id="UP000566995">
    <property type="component" value="Unassembled WGS sequence"/>
</dbReference>
<dbReference type="AlphaFoldDB" id="A0A7W7KMA2"/>
<dbReference type="RefSeq" id="WP_184591361.1">
    <property type="nucleotide sequence ID" value="NZ_JACHLI010000014.1"/>
</dbReference>
<feature type="transmembrane region" description="Helical" evidence="1">
    <location>
        <begin position="39"/>
        <end position="59"/>
    </location>
</feature>
<sequence length="111" mass="12598">MEELLELIRHGSFSLFFTLLLTGLAQVLWRVFVPGLEAAWFYALLTILLVVFACLPNGLHWLLDIRHVDLEAVDRGQSYFPYSLLFLADIAGTALGALVGVLLGLRWQRRR</sequence>
<evidence type="ECO:0000313" key="3">
    <source>
        <dbReference type="Proteomes" id="UP000566995"/>
    </source>
</evidence>
<evidence type="ECO:0000313" key="2">
    <source>
        <dbReference type="EMBL" id="MBB4864723.1"/>
    </source>
</evidence>
<keyword evidence="1" id="KW-0472">Membrane</keyword>
<keyword evidence="1" id="KW-0812">Transmembrane</keyword>
<reference evidence="2 3" key="1">
    <citation type="submission" date="2020-08" db="EMBL/GenBank/DDBJ databases">
        <title>Functional genomics of gut bacteria from endangered species of beetles.</title>
        <authorList>
            <person name="Carlos-Shanley C."/>
        </authorList>
    </citation>
    <scope>NUCLEOTIDE SEQUENCE [LARGE SCALE GENOMIC DNA]</scope>
    <source>
        <strain evidence="2 3">S00179</strain>
    </source>
</reference>